<name>A0A9X1RZH6_9MICO</name>
<dbReference type="RefSeq" id="WP_227529972.1">
    <property type="nucleotide sequence ID" value="NZ_JAGTTM010000001.1"/>
</dbReference>
<dbReference type="EMBL" id="JAGTTM010000001">
    <property type="protein sequence ID" value="MCC2028769.1"/>
    <property type="molecule type" value="Genomic_DNA"/>
</dbReference>
<accession>A0A9X1RZH6</accession>
<evidence type="ECO:0000313" key="1">
    <source>
        <dbReference type="EMBL" id="MCC2028769.1"/>
    </source>
</evidence>
<dbReference type="AlphaFoldDB" id="A0A9X1RZH6"/>
<reference evidence="1" key="1">
    <citation type="submission" date="2021-04" db="EMBL/GenBank/DDBJ databases">
        <title>Microbacterium tenobrionis sp. nov. and Microbacterium allomyrinae sp. nov., isolated from larvae of Tenobrio molitor and Allomyrina dichotoma, respectively.</title>
        <authorList>
            <person name="Lee S.D."/>
        </authorList>
    </citation>
    <scope>NUCLEOTIDE SEQUENCE</scope>
    <source>
        <strain evidence="1">YMB-B2</strain>
    </source>
</reference>
<comment type="caution">
    <text evidence="1">The sequence shown here is derived from an EMBL/GenBank/DDBJ whole genome shotgun (WGS) entry which is preliminary data.</text>
</comment>
<proteinExistence type="predicted"/>
<protein>
    <submittedName>
        <fullName evidence="1">Uncharacterized protein</fullName>
    </submittedName>
</protein>
<sequence>MSNTITTHPPVPLTWKQADEDVHVATRAGEYAGFVELDVEGHVVRDNHGTELGSFATLADARRALEGSTQRRTRSFVQTVRRHLGKVRG</sequence>
<keyword evidence="2" id="KW-1185">Reference proteome</keyword>
<organism evidence="1 2">
    <name type="scientific">Microbacterium tenebrionis</name>
    <dbReference type="NCBI Taxonomy" id="2830665"/>
    <lineage>
        <taxon>Bacteria</taxon>
        <taxon>Bacillati</taxon>
        <taxon>Actinomycetota</taxon>
        <taxon>Actinomycetes</taxon>
        <taxon>Micrococcales</taxon>
        <taxon>Microbacteriaceae</taxon>
        <taxon>Microbacterium</taxon>
    </lineage>
</organism>
<gene>
    <name evidence="1" type="ORF">KEC56_04410</name>
</gene>
<dbReference type="Proteomes" id="UP001139289">
    <property type="component" value="Unassembled WGS sequence"/>
</dbReference>
<evidence type="ECO:0000313" key="2">
    <source>
        <dbReference type="Proteomes" id="UP001139289"/>
    </source>
</evidence>